<dbReference type="Pfam" id="PF05685">
    <property type="entry name" value="Uma2"/>
    <property type="match status" value="1"/>
</dbReference>
<keyword evidence="3" id="KW-1185">Reference proteome</keyword>
<proteinExistence type="predicted"/>
<dbReference type="Proteomes" id="UP001153678">
    <property type="component" value="Unassembled WGS sequence"/>
</dbReference>
<dbReference type="Gene3D" id="3.90.1570.10">
    <property type="entry name" value="tt1808, chain A"/>
    <property type="match status" value="1"/>
</dbReference>
<reference evidence="2" key="1">
    <citation type="submission" date="2022-08" db="EMBL/GenBank/DDBJ databases">
        <authorList>
            <person name="Kallberg Y."/>
            <person name="Tangrot J."/>
            <person name="Rosling A."/>
        </authorList>
    </citation>
    <scope>NUCLEOTIDE SEQUENCE</scope>
    <source>
        <strain evidence="2">Wild A</strain>
    </source>
</reference>
<dbReference type="OrthoDB" id="2385045at2759"/>
<dbReference type="AlphaFoldDB" id="A0A9W4WL77"/>
<dbReference type="InterPro" id="IPR011335">
    <property type="entry name" value="Restrct_endonuc-II-like"/>
</dbReference>
<evidence type="ECO:0000313" key="3">
    <source>
        <dbReference type="Proteomes" id="UP001153678"/>
    </source>
</evidence>
<name>A0A9W4WL77_9GLOM</name>
<evidence type="ECO:0000313" key="2">
    <source>
        <dbReference type="EMBL" id="CAI2170314.1"/>
    </source>
</evidence>
<gene>
    <name evidence="2" type="ORF">FWILDA_LOCUS4518</name>
</gene>
<organism evidence="2 3">
    <name type="scientific">Funneliformis geosporum</name>
    <dbReference type="NCBI Taxonomy" id="1117311"/>
    <lineage>
        <taxon>Eukaryota</taxon>
        <taxon>Fungi</taxon>
        <taxon>Fungi incertae sedis</taxon>
        <taxon>Mucoromycota</taxon>
        <taxon>Glomeromycotina</taxon>
        <taxon>Glomeromycetes</taxon>
        <taxon>Glomerales</taxon>
        <taxon>Glomeraceae</taxon>
        <taxon>Funneliformis</taxon>
    </lineage>
</organism>
<feature type="domain" description="Putative restriction endonuclease" evidence="1">
    <location>
        <begin position="7"/>
        <end position="113"/>
    </location>
</feature>
<dbReference type="EMBL" id="CAMKVN010000684">
    <property type="protein sequence ID" value="CAI2170314.1"/>
    <property type="molecule type" value="Genomic_DNA"/>
</dbReference>
<accession>A0A9W4WL77</accession>
<dbReference type="InterPro" id="IPR012296">
    <property type="entry name" value="Nuclease_put_TT1808"/>
</dbReference>
<dbReference type="SUPFAM" id="SSF52980">
    <property type="entry name" value="Restriction endonuclease-like"/>
    <property type="match status" value="1"/>
</dbReference>
<dbReference type="GO" id="GO:0006302">
    <property type="term" value="P:double-strand break repair"/>
    <property type="evidence" value="ECO:0007669"/>
    <property type="project" value="UniProtKB-ARBA"/>
</dbReference>
<protein>
    <submittedName>
        <fullName evidence="2">2692_t:CDS:1</fullName>
    </submittedName>
</protein>
<sequence length="113" mass="12687">MASIRDFEEIAKVTPSCYRMNLTEGRIEIIPVHHNTGRREAILSNQITSWCLNNLALVEEFGGPNTCWTLPLPDVTVRCPDYSVVLITRWNTLSNADKAKAFPALAPNFVVEI</sequence>
<evidence type="ECO:0000259" key="1">
    <source>
        <dbReference type="Pfam" id="PF05685"/>
    </source>
</evidence>
<comment type="caution">
    <text evidence="2">The sequence shown here is derived from an EMBL/GenBank/DDBJ whole genome shotgun (WGS) entry which is preliminary data.</text>
</comment>
<dbReference type="InterPro" id="IPR008538">
    <property type="entry name" value="Uma2"/>
</dbReference>